<keyword evidence="2" id="KW-1185">Reference proteome</keyword>
<dbReference type="OrthoDB" id="189961at2157"/>
<accession>A0A1H9F101</accession>
<evidence type="ECO:0000313" key="1">
    <source>
        <dbReference type="EMBL" id="SEQ31632.1"/>
    </source>
</evidence>
<dbReference type="STRING" id="1186196.SAMN04489841_1438"/>
<dbReference type="Proteomes" id="UP000199114">
    <property type="component" value="Unassembled WGS sequence"/>
</dbReference>
<name>A0A1H9F101_9EURY</name>
<protein>
    <submittedName>
        <fullName evidence="1">Uncharacterized protein</fullName>
    </submittedName>
</protein>
<dbReference type="EMBL" id="FOFD01000002">
    <property type="protein sequence ID" value="SEQ31632.1"/>
    <property type="molecule type" value="Genomic_DNA"/>
</dbReference>
<dbReference type="AlphaFoldDB" id="A0A1H9F101"/>
<reference evidence="2" key="1">
    <citation type="submission" date="2016-10" db="EMBL/GenBank/DDBJ databases">
        <authorList>
            <person name="Varghese N."/>
            <person name="Submissions S."/>
        </authorList>
    </citation>
    <scope>NUCLEOTIDE SEQUENCE [LARGE SCALE GENOMIC DNA]</scope>
    <source>
        <strain evidence="2">DSM 25055</strain>
    </source>
</reference>
<organism evidence="1 2">
    <name type="scientific">Natrinema salaciae</name>
    <dbReference type="NCBI Taxonomy" id="1186196"/>
    <lineage>
        <taxon>Archaea</taxon>
        <taxon>Methanobacteriati</taxon>
        <taxon>Methanobacteriota</taxon>
        <taxon>Stenosarchaea group</taxon>
        <taxon>Halobacteria</taxon>
        <taxon>Halobacteriales</taxon>
        <taxon>Natrialbaceae</taxon>
        <taxon>Natrinema</taxon>
    </lineage>
</organism>
<gene>
    <name evidence="1" type="ORF">SAMN04489841_1438</name>
</gene>
<sequence>MTTGYVVNLDNGHGGFCVESLVGVTYCGETFDPTTVERELYAVDRDHDHPHNTLCFDCSKADSRKVRSAVRGEFKG</sequence>
<proteinExistence type="predicted"/>
<evidence type="ECO:0000313" key="2">
    <source>
        <dbReference type="Proteomes" id="UP000199114"/>
    </source>
</evidence>